<dbReference type="Gene3D" id="3.30.420.10">
    <property type="entry name" value="Ribonuclease H-like superfamily/Ribonuclease H"/>
    <property type="match status" value="1"/>
</dbReference>
<dbReference type="InterPro" id="IPR012337">
    <property type="entry name" value="RNaseH-like_sf"/>
</dbReference>
<dbReference type="Pfam" id="PF07727">
    <property type="entry name" value="RVT_2"/>
    <property type="match status" value="1"/>
</dbReference>
<dbReference type="InterPro" id="IPR036397">
    <property type="entry name" value="RNaseH_sf"/>
</dbReference>
<dbReference type="InterPro" id="IPR013103">
    <property type="entry name" value="RVT_2"/>
</dbReference>
<dbReference type="SUPFAM" id="SSF53098">
    <property type="entry name" value="Ribonuclease H-like"/>
    <property type="match status" value="1"/>
</dbReference>
<dbReference type="RefSeq" id="XP_016492553.1">
    <property type="nucleotide sequence ID" value="XM_016637067.1"/>
</dbReference>
<dbReference type="OMA" id="IRHIDIM"/>
<accession>A0A1S4BUQ5</accession>
<dbReference type="InterPro" id="IPR039537">
    <property type="entry name" value="Retrotran_Ty1/copia-like"/>
</dbReference>
<evidence type="ECO:0000313" key="4">
    <source>
        <dbReference type="RefSeq" id="XP_016492553.1"/>
    </source>
</evidence>
<dbReference type="KEGG" id="nta:107812042"/>
<dbReference type="GO" id="GO:0015074">
    <property type="term" value="P:DNA integration"/>
    <property type="evidence" value="ECO:0007669"/>
    <property type="project" value="InterPro"/>
</dbReference>
<gene>
    <name evidence="4" type="primary">LOC107812042</name>
</gene>
<dbReference type="Pfam" id="PF25597">
    <property type="entry name" value="SH3_retrovirus"/>
    <property type="match status" value="1"/>
</dbReference>
<dbReference type="GO" id="GO:0046872">
    <property type="term" value="F:metal ion binding"/>
    <property type="evidence" value="ECO:0007669"/>
    <property type="project" value="UniProtKB-KW"/>
</dbReference>
<dbReference type="STRING" id="4097.A0A1S4BUQ5"/>
<dbReference type="AlphaFoldDB" id="A0A1S4BUQ5"/>
<evidence type="ECO:0000256" key="2">
    <source>
        <dbReference type="ARBA" id="ARBA00022801"/>
    </source>
</evidence>
<dbReference type="OrthoDB" id="128382at2759"/>
<sequence>MFTYFSAFCAEVKTQFNASVRTLRSDNAKEYMSELFQSYMRQHGILHQSSCVDIPSQNGVVERKNRHLLETARALLFQMKVPKQFSADAVSTACFLINRMPSSVIDGNMPYSVLFPNKSLFPVEPKVFGSTCYVRDVRPSLTKLDPKAVKCVFLGYSRLQKGYRCYSTELGKYIVSTDVVFSETTPFFYAPPISTSQGEEDEWLVYQATRTLTEQLDDTLRSPSSSIEHQSTIMPSVPAPARPPIVQVYSRRRETNDTCPAPVPASFDSSLLDPSDNLDLPIALLKGGSVYGATTRFCCLGEYGKVCHLKKSLYGLKQSPRAWFGKFSEFSEVVQEFGLKMRKCDHSVFYRKSVAGTILLVVYVDDIVITGSDYAGTSSLKSFLYTRFHKKDLGQLKYFLGVEVNRSKKGILLSQRKYILDLLVETGKLAAKPCSTPMVPNVHLMKDDGDPFDDPERYRRLVGKLNYLTVTRPDCFCGAPGLGILYSNHNHTRIECFADADWAGSKIDRRSTTESEYRAMSQSTREIMWIHHLLTEIGLEHPISAKLWCDNQAALHTASNPVYHERTKYIEVDCHFIREKIQENLISAGYVKTGEQPADLFTKALNGIRVDYFCNKLGMINIYDPA</sequence>
<dbReference type="CDD" id="cd09272">
    <property type="entry name" value="RNase_HI_RT_Ty1"/>
    <property type="match status" value="1"/>
</dbReference>
<dbReference type="PaxDb" id="4097-A0A1S4BUQ5"/>
<dbReference type="SUPFAM" id="SSF56672">
    <property type="entry name" value="DNA/RNA polymerases"/>
    <property type="match status" value="1"/>
</dbReference>
<proteinExistence type="predicted"/>
<dbReference type="InterPro" id="IPR001584">
    <property type="entry name" value="Integrase_cat-core"/>
</dbReference>
<dbReference type="InterPro" id="IPR057670">
    <property type="entry name" value="SH3_retrovirus"/>
</dbReference>
<dbReference type="PANTHER" id="PTHR42648:SF28">
    <property type="entry name" value="TRANSPOSON-ENCODED PROTEIN WITH RIBONUCLEASE H-LIKE AND RETROVIRUS ZINC FINGER-LIKE DOMAINS"/>
    <property type="match status" value="1"/>
</dbReference>
<dbReference type="InterPro" id="IPR043502">
    <property type="entry name" value="DNA/RNA_pol_sf"/>
</dbReference>
<protein>
    <recommendedName>
        <fullName evidence="3">Integrase catalytic domain-containing protein</fullName>
    </recommendedName>
</protein>
<name>A0A1S4BUQ5_TOBAC</name>
<keyword evidence="1" id="KW-0479">Metal-binding</keyword>
<dbReference type="GO" id="GO:0016787">
    <property type="term" value="F:hydrolase activity"/>
    <property type="evidence" value="ECO:0007669"/>
    <property type="project" value="UniProtKB-KW"/>
</dbReference>
<dbReference type="GO" id="GO:0003676">
    <property type="term" value="F:nucleic acid binding"/>
    <property type="evidence" value="ECO:0007669"/>
    <property type="project" value="InterPro"/>
</dbReference>
<reference evidence="4" key="1">
    <citation type="submission" date="2025-08" db="UniProtKB">
        <authorList>
            <consortium name="RefSeq"/>
        </authorList>
    </citation>
    <scope>IDENTIFICATION</scope>
</reference>
<keyword evidence="2" id="KW-0378">Hydrolase</keyword>
<evidence type="ECO:0000256" key="1">
    <source>
        <dbReference type="ARBA" id="ARBA00022723"/>
    </source>
</evidence>
<organism evidence="4">
    <name type="scientific">Nicotiana tabacum</name>
    <name type="common">Common tobacco</name>
    <dbReference type="NCBI Taxonomy" id="4097"/>
    <lineage>
        <taxon>Eukaryota</taxon>
        <taxon>Viridiplantae</taxon>
        <taxon>Streptophyta</taxon>
        <taxon>Embryophyta</taxon>
        <taxon>Tracheophyta</taxon>
        <taxon>Spermatophyta</taxon>
        <taxon>Magnoliopsida</taxon>
        <taxon>eudicotyledons</taxon>
        <taxon>Gunneridae</taxon>
        <taxon>Pentapetalae</taxon>
        <taxon>asterids</taxon>
        <taxon>lamiids</taxon>
        <taxon>Solanales</taxon>
        <taxon>Solanaceae</taxon>
        <taxon>Nicotianoideae</taxon>
        <taxon>Nicotianeae</taxon>
        <taxon>Nicotiana</taxon>
    </lineage>
</organism>
<dbReference type="PROSITE" id="PS50994">
    <property type="entry name" value="INTEGRASE"/>
    <property type="match status" value="1"/>
</dbReference>
<evidence type="ECO:0000259" key="3">
    <source>
        <dbReference type="PROSITE" id="PS50994"/>
    </source>
</evidence>
<feature type="domain" description="Integrase catalytic" evidence="3">
    <location>
        <begin position="1"/>
        <end position="118"/>
    </location>
</feature>
<dbReference type="PANTHER" id="PTHR42648">
    <property type="entry name" value="TRANSPOSASE, PUTATIVE-RELATED"/>
    <property type="match status" value="1"/>
</dbReference>